<dbReference type="Gene3D" id="3.90.1010.10">
    <property type="match status" value="1"/>
</dbReference>
<dbReference type="EMBL" id="UINC01004455">
    <property type="protein sequence ID" value="SVA14459.1"/>
    <property type="molecule type" value="Genomic_DNA"/>
</dbReference>
<organism evidence="2">
    <name type="scientific">marine metagenome</name>
    <dbReference type="NCBI Taxonomy" id="408172"/>
    <lineage>
        <taxon>unclassified sequences</taxon>
        <taxon>metagenomes</taxon>
        <taxon>ecological metagenomes</taxon>
    </lineage>
</organism>
<name>A0A381TFC7_9ZZZZ</name>
<reference evidence="2" key="1">
    <citation type="submission" date="2018-05" db="EMBL/GenBank/DDBJ databases">
        <authorList>
            <person name="Lanie J.A."/>
            <person name="Ng W.-L."/>
            <person name="Kazmierczak K.M."/>
            <person name="Andrzejewski T.M."/>
            <person name="Davidsen T.M."/>
            <person name="Wayne K.J."/>
            <person name="Tettelin H."/>
            <person name="Glass J.I."/>
            <person name="Rusch D."/>
            <person name="Podicherti R."/>
            <person name="Tsui H.-C.T."/>
            <person name="Winkler M.E."/>
        </authorList>
    </citation>
    <scope>NUCLEOTIDE SEQUENCE</scope>
</reference>
<dbReference type="Pfam" id="PF01592">
    <property type="entry name" value="NifU_N"/>
    <property type="match status" value="1"/>
</dbReference>
<dbReference type="GO" id="GO:0016226">
    <property type="term" value="P:iron-sulfur cluster assembly"/>
    <property type="evidence" value="ECO:0007669"/>
    <property type="project" value="InterPro"/>
</dbReference>
<feature type="domain" description="NIF system FeS cluster assembly NifU N-terminal" evidence="1">
    <location>
        <begin position="30"/>
        <end position="117"/>
    </location>
</feature>
<evidence type="ECO:0000259" key="1">
    <source>
        <dbReference type="Pfam" id="PF01592"/>
    </source>
</evidence>
<evidence type="ECO:0000313" key="2">
    <source>
        <dbReference type="EMBL" id="SVA14459.1"/>
    </source>
</evidence>
<protein>
    <recommendedName>
        <fullName evidence="1">NIF system FeS cluster assembly NifU N-terminal domain-containing protein</fullName>
    </recommendedName>
</protein>
<accession>A0A381TFC7</accession>
<proteinExistence type="predicted"/>
<sequence length="122" mass="14069">MTENLTRLYFEKEDHLFNPEDDKHSYTAKGTASNSQGMKIDLYFKVEEGRIIDAKYNVGGCPVLIAISAFYIEHVIGNKLDHCHDFNAIGIHESIEIPNHKKDRMILLEDAVYNCLDQIRNR</sequence>
<dbReference type="InterPro" id="IPR002871">
    <property type="entry name" value="NIF_FeS_clus_asmbl_NifU_N"/>
</dbReference>
<gene>
    <name evidence="2" type="ORF">METZ01_LOCUS67313</name>
</gene>
<dbReference type="AlphaFoldDB" id="A0A381TFC7"/>
<dbReference type="GO" id="GO:0051536">
    <property type="term" value="F:iron-sulfur cluster binding"/>
    <property type="evidence" value="ECO:0007669"/>
    <property type="project" value="InterPro"/>
</dbReference>
<dbReference type="SUPFAM" id="SSF82649">
    <property type="entry name" value="SufE/NifU"/>
    <property type="match status" value="1"/>
</dbReference>
<dbReference type="GO" id="GO:0005506">
    <property type="term" value="F:iron ion binding"/>
    <property type="evidence" value="ECO:0007669"/>
    <property type="project" value="InterPro"/>
</dbReference>